<dbReference type="RefSeq" id="WP_109741461.1">
    <property type="nucleotide sequence ID" value="NZ_QGGO01000003.1"/>
</dbReference>
<dbReference type="PANTHER" id="PTHR43265">
    <property type="entry name" value="ESTERASE ESTD"/>
    <property type="match status" value="1"/>
</dbReference>
<organism evidence="3 4">
    <name type="scientific">Arcicella aurantiaca</name>
    <dbReference type="NCBI Taxonomy" id="591202"/>
    <lineage>
        <taxon>Bacteria</taxon>
        <taxon>Pseudomonadati</taxon>
        <taxon>Bacteroidota</taxon>
        <taxon>Cytophagia</taxon>
        <taxon>Cytophagales</taxon>
        <taxon>Flectobacillaceae</taxon>
        <taxon>Arcicella</taxon>
    </lineage>
</organism>
<dbReference type="InterPro" id="IPR022742">
    <property type="entry name" value="Hydrolase_4"/>
</dbReference>
<sequence>MKKILFTLTTFCLIFQAKAQDKNYTEEEVSYWNTVDSVKIGGTLSIPKSGSKFPVVLFITGSGQQDRDESILIHKPFKVIAEYLAEKGIASLRVDDRGIGKTTGNMAKSTGKDFVKDILSGVEYLKNRNEFDAKKIGLIGHSEGGCLAPEVAVKSGNVAFIVSLAGGGVDGLSLLKKQNFEIYKAAKVDTNVIRKYLDTFFEPSVHDILEEKDKKAMIAKTVSHMRRFKNEVGEKDYKNLLPVSPYDSVFAKQVVGQINNVWFRDFLISNPADNWKQVKCPVLALNGTKDLQVDADLNLTGIEQSLKIAKNQQYKIVRLPNLNHLFQYTETGRVAEYGNQTDTPTKETLEIIEKWILEVIK</sequence>
<keyword evidence="4" id="KW-1185">Reference proteome</keyword>
<evidence type="ECO:0000259" key="2">
    <source>
        <dbReference type="Pfam" id="PF12146"/>
    </source>
</evidence>
<dbReference type="Pfam" id="PF12146">
    <property type="entry name" value="Hydrolase_4"/>
    <property type="match status" value="1"/>
</dbReference>
<dbReference type="Gene3D" id="3.40.50.1820">
    <property type="entry name" value="alpha/beta hydrolase"/>
    <property type="match status" value="1"/>
</dbReference>
<dbReference type="PANTHER" id="PTHR43265:SF1">
    <property type="entry name" value="ESTERASE ESTD"/>
    <property type="match status" value="1"/>
</dbReference>
<feature type="signal peptide" evidence="1">
    <location>
        <begin position="1"/>
        <end position="19"/>
    </location>
</feature>
<evidence type="ECO:0000313" key="3">
    <source>
        <dbReference type="EMBL" id="PWK28469.1"/>
    </source>
</evidence>
<name>A0A316ED19_9BACT</name>
<dbReference type="GO" id="GO:0052689">
    <property type="term" value="F:carboxylic ester hydrolase activity"/>
    <property type="evidence" value="ECO:0007669"/>
    <property type="project" value="TreeGrafter"/>
</dbReference>
<dbReference type="EMBL" id="QGGO01000003">
    <property type="protein sequence ID" value="PWK28469.1"/>
    <property type="molecule type" value="Genomic_DNA"/>
</dbReference>
<protein>
    <recommendedName>
        <fullName evidence="2">Serine aminopeptidase S33 domain-containing protein</fullName>
    </recommendedName>
</protein>
<evidence type="ECO:0000313" key="4">
    <source>
        <dbReference type="Proteomes" id="UP000245489"/>
    </source>
</evidence>
<dbReference type="AlphaFoldDB" id="A0A316ED19"/>
<feature type="domain" description="Serine aminopeptidase S33" evidence="2">
    <location>
        <begin position="79"/>
        <end position="157"/>
    </location>
</feature>
<gene>
    <name evidence="3" type="ORF">LV89_00673</name>
</gene>
<comment type="caution">
    <text evidence="3">The sequence shown here is derived from an EMBL/GenBank/DDBJ whole genome shotgun (WGS) entry which is preliminary data.</text>
</comment>
<accession>A0A316ED19</accession>
<evidence type="ECO:0000256" key="1">
    <source>
        <dbReference type="SAM" id="SignalP"/>
    </source>
</evidence>
<dbReference type="OrthoDB" id="9809549at2"/>
<keyword evidence="1" id="KW-0732">Signal</keyword>
<reference evidence="3 4" key="1">
    <citation type="submission" date="2018-05" db="EMBL/GenBank/DDBJ databases">
        <title>Genomic Encyclopedia of Archaeal and Bacterial Type Strains, Phase II (KMG-II): from individual species to whole genera.</title>
        <authorList>
            <person name="Goeker M."/>
        </authorList>
    </citation>
    <scope>NUCLEOTIDE SEQUENCE [LARGE SCALE GENOMIC DNA]</scope>
    <source>
        <strain evidence="3 4">DSM 22214</strain>
    </source>
</reference>
<proteinExistence type="predicted"/>
<dbReference type="InterPro" id="IPR053145">
    <property type="entry name" value="AB_hydrolase_Est10"/>
</dbReference>
<feature type="chain" id="PRO_5016431109" description="Serine aminopeptidase S33 domain-containing protein" evidence="1">
    <location>
        <begin position="20"/>
        <end position="361"/>
    </location>
</feature>
<dbReference type="InterPro" id="IPR029058">
    <property type="entry name" value="AB_hydrolase_fold"/>
</dbReference>
<dbReference type="SUPFAM" id="SSF53474">
    <property type="entry name" value="alpha/beta-Hydrolases"/>
    <property type="match status" value="1"/>
</dbReference>
<dbReference type="Proteomes" id="UP000245489">
    <property type="component" value="Unassembled WGS sequence"/>
</dbReference>